<reference evidence="6 7" key="1">
    <citation type="submission" date="2016-10" db="EMBL/GenBank/DDBJ databases">
        <authorList>
            <person name="de Groot N.N."/>
        </authorList>
    </citation>
    <scope>NUCLEOTIDE SEQUENCE [LARGE SCALE GENOMIC DNA]</scope>
    <source>
        <strain evidence="6 7">DSM 21668</strain>
    </source>
</reference>
<keyword evidence="3 5" id="KW-1133">Transmembrane helix</keyword>
<feature type="transmembrane region" description="Helical" evidence="5">
    <location>
        <begin position="327"/>
        <end position="354"/>
    </location>
</feature>
<dbReference type="Gene3D" id="1.20.1740.10">
    <property type="entry name" value="Amino acid/polyamine transporter I"/>
    <property type="match status" value="1"/>
</dbReference>
<dbReference type="AlphaFoldDB" id="A0A1G9SVJ4"/>
<feature type="transmembrane region" description="Helical" evidence="5">
    <location>
        <begin position="433"/>
        <end position="456"/>
    </location>
</feature>
<dbReference type="Pfam" id="PF13520">
    <property type="entry name" value="AA_permease_2"/>
    <property type="match status" value="1"/>
</dbReference>
<dbReference type="PANTHER" id="PTHR11785:SF512">
    <property type="entry name" value="SOBREMESA, ISOFORM B"/>
    <property type="match status" value="1"/>
</dbReference>
<dbReference type="InterPro" id="IPR002293">
    <property type="entry name" value="AA/rel_permease1"/>
</dbReference>
<dbReference type="PANTHER" id="PTHR11785">
    <property type="entry name" value="AMINO ACID TRANSPORTER"/>
    <property type="match status" value="1"/>
</dbReference>
<evidence type="ECO:0000256" key="4">
    <source>
        <dbReference type="ARBA" id="ARBA00023136"/>
    </source>
</evidence>
<feature type="transmembrane region" description="Helical" evidence="5">
    <location>
        <begin position="267"/>
        <end position="288"/>
    </location>
</feature>
<comment type="subcellular location">
    <subcellularLocation>
        <location evidence="1">Membrane</location>
        <topology evidence="1">Multi-pass membrane protein</topology>
    </subcellularLocation>
</comment>
<gene>
    <name evidence="6" type="ORF">SAMN04488090_3313</name>
</gene>
<evidence type="ECO:0000256" key="3">
    <source>
        <dbReference type="ARBA" id="ARBA00022989"/>
    </source>
</evidence>
<accession>A0A1G9SVJ4</accession>
<keyword evidence="7" id="KW-1185">Reference proteome</keyword>
<protein>
    <submittedName>
        <fullName evidence="6">Amino acid/polyamine/organocation transporter, APC superfamily</fullName>
    </submittedName>
</protein>
<dbReference type="Proteomes" id="UP000198901">
    <property type="component" value="Unassembled WGS sequence"/>
</dbReference>
<keyword evidence="2 5" id="KW-0812">Transmembrane</keyword>
<proteinExistence type="predicted"/>
<organism evidence="6 7">
    <name type="scientific">Siphonobacter aquaeclarae</name>
    <dbReference type="NCBI Taxonomy" id="563176"/>
    <lineage>
        <taxon>Bacteria</taxon>
        <taxon>Pseudomonadati</taxon>
        <taxon>Bacteroidota</taxon>
        <taxon>Cytophagia</taxon>
        <taxon>Cytophagales</taxon>
        <taxon>Cytophagaceae</taxon>
        <taxon>Siphonobacter</taxon>
    </lineage>
</organism>
<feature type="transmembrane region" description="Helical" evidence="5">
    <location>
        <begin position="138"/>
        <end position="159"/>
    </location>
</feature>
<keyword evidence="4 5" id="KW-0472">Membrane</keyword>
<dbReference type="GO" id="GO:0015179">
    <property type="term" value="F:L-amino acid transmembrane transporter activity"/>
    <property type="evidence" value="ECO:0007669"/>
    <property type="project" value="TreeGrafter"/>
</dbReference>
<feature type="transmembrane region" description="Helical" evidence="5">
    <location>
        <begin position="462"/>
        <end position="479"/>
    </location>
</feature>
<dbReference type="GO" id="GO:0016020">
    <property type="term" value="C:membrane"/>
    <property type="evidence" value="ECO:0007669"/>
    <property type="project" value="UniProtKB-SubCell"/>
</dbReference>
<feature type="transmembrane region" description="Helical" evidence="5">
    <location>
        <begin position="20"/>
        <end position="39"/>
    </location>
</feature>
<feature type="transmembrane region" description="Helical" evidence="5">
    <location>
        <begin position="401"/>
        <end position="421"/>
    </location>
</feature>
<feature type="transmembrane region" description="Helical" evidence="5">
    <location>
        <begin position="46"/>
        <end position="66"/>
    </location>
</feature>
<dbReference type="PIRSF" id="PIRSF006060">
    <property type="entry name" value="AA_transporter"/>
    <property type="match status" value="1"/>
</dbReference>
<feature type="transmembrane region" description="Helical" evidence="5">
    <location>
        <begin position="374"/>
        <end position="395"/>
    </location>
</feature>
<evidence type="ECO:0000256" key="5">
    <source>
        <dbReference type="SAM" id="Phobius"/>
    </source>
</evidence>
<dbReference type="RefSeq" id="WP_093204640.1">
    <property type="nucleotide sequence ID" value="NZ_FNGS01000006.1"/>
</dbReference>
<feature type="transmembrane region" description="Helical" evidence="5">
    <location>
        <begin position="226"/>
        <end position="246"/>
    </location>
</feature>
<dbReference type="OrthoDB" id="9810109at2"/>
<name>A0A1G9SVJ4_9BACT</name>
<evidence type="ECO:0000256" key="2">
    <source>
        <dbReference type="ARBA" id="ARBA00022692"/>
    </source>
</evidence>
<evidence type="ECO:0000313" key="7">
    <source>
        <dbReference type="Proteomes" id="UP000198901"/>
    </source>
</evidence>
<feature type="transmembrane region" description="Helical" evidence="5">
    <location>
        <begin position="171"/>
        <end position="192"/>
    </location>
</feature>
<dbReference type="InterPro" id="IPR050598">
    <property type="entry name" value="AminoAcid_Transporter"/>
</dbReference>
<evidence type="ECO:0000256" key="1">
    <source>
        <dbReference type="ARBA" id="ARBA00004141"/>
    </source>
</evidence>
<dbReference type="STRING" id="563176.SAMN04488090_3313"/>
<sequence length="482" mass="51901">MQETSTSSFKQELGLTDSTLIVVGSMIGSGIFIVSADVLRQLGSPAFLLAAWILTGILTTIGALSYGELAGMMPRAGGQYVYLQKAYHPLVGFLYGWSLFLVIETGTIAAVAVAFARYTSILLPFFDEKNTLLDLGFLRITPTQILAAAMVLLLTFVNIRGVREAKIVQRIFTFTKTAALAGLILLGLWVGWNSEVWRGNLASFWEPFRVAPGPAGGVTSAPLAGWPLWSALGLALVGPLFSSSAWNNITYTAAEIRNPSKNIPLSLFWGTLIVTVLYVLANVVYLMLLPASGTPAAADVHGRGIMFALNDRVGTAAAEVIFGNAGIVIMAVFIMISTFGCDNGIILSGARVYYAMAKDGLFLKKAGTLNKAGVPAFALGIQCAWTLLLCFSGTYSQLLDYVVFSILIFYLLTIGAVFVLRKKDPGTHRPYKAWGYPVMPAFFVLVVLGIAVDLLIYKPFTSWAGVGIVATGIPAYSWIKRR</sequence>
<dbReference type="EMBL" id="FNGS01000006">
    <property type="protein sequence ID" value="SDM39443.1"/>
    <property type="molecule type" value="Genomic_DNA"/>
</dbReference>
<evidence type="ECO:0000313" key="6">
    <source>
        <dbReference type="EMBL" id="SDM39443.1"/>
    </source>
</evidence>